<dbReference type="GO" id="GO:0006355">
    <property type="term" value="P:regulation of DNA-templated transcription"/>
    <property type="evidence" value="ECO:0007669"/>
    <property type="project" value="UniProtKB-UniRule"/>
</dbReference>
<dbReference type="Proteomes" id="UP000198534">
    <property type="component" value="Unassembled WGS sequence"/>
</dbReference>
<comment type="similarity">
    <text evidence="1 6">Belongs to the TACO1 family.</text>
</comment>
<dbReference type="GO" id="GO:0005829">
    <property type="term" value="C:cytosol"/>
    <property type="evidence" value="ECO:0007669"/>
    <property type="project" value="TreeGrafter"/>
</dbReference>
<name>A0A1H2SA98_9BACL</name>
<dbReference type="InterPro" id="IPR026564">
    <property type="entry name" value="Transcrip_reg_TACO1-like_dom3"/>
</dbReference>
<keyword evidence="2 6" id="KW-0963">Cytoplasm</keyword>
<feature type="domain" description="TACO1/YebC-like second and third" evidence="7">
    <location>
        <begin position="101"/>
        <end position="258"/>
    </location>
</feature>
<evidence type="ECO:0000256" key="2">
    <source>
        <dbReference type="ARBA" id="ARBA00022490"/>
    </source>
</evidence>
<evidence type="ECO:0000259" key="8">
    <source>
        <dbReference type="Pfam" id="PF20772"/>
    </source>
</evidence>
<dbReference type="STRING" id="1048340.SAMN05444487_102148"/>
<organism evidence="9 10">
    <name type="scientific">Marininema mesophilum</name>
    <dbReference type="NCBI Taxonomy" id="1048340"/>
    <lineage>
        <taxon>Bacteria</taxon>
        <taxon>Bacillati</taxon>
        <taxon>Bacillota</taxon>
        <taxon>Bacilli</taxon>
        <taxon>Bacillales</taxon>
        <taxon>Thermoactinomycetaceae</taxon>
        <taxon>Marininema</taxon>
    </lineage>
</organism>
<dbReference type="FunFam" id="3.30.70.980:FF:000002">
    <property type="entry name" value="Probable transcriptional regulatory protein YebC"/>
    <property type="match status" value="1"/>
</dbReference>
<evidence type="ECO:0000313" key="9">
    <source>
        <dbReference type="EMBL" id="SDW28388.1"/>
    </source>
</evidence>
<accession>A0A1H2SA98</accession>
<feature type="domain" description="TACO1/YebC-like N-terminal" evidence="8">
    <location>
        <begin position="25"/>
        <end position="95"/>
    </location>
</feature>
<protein>
    <recommendedName>
        <fullName evidence="6">Probable transcriptional regulatory protein SAMN05444487_102148</fullName>
    </recommendedName>
</protein>
<evidence type="ECO:0000256" key="5">
    <source>
        <dbReference type="ARBA" id="ARBA00023163"/>
    </source>
</evidence>
<dbReference type="Gene3D" id="3.30.70.980">
    <property type="match status" value="2"/>
</dbReference>
<dbReference type="InterPro" id="IPR048300">
    <property type="entry name" value="TACO1_YebC-like_2nd/3rd_dom"/>
</dbReference>
<dbReference type="Pfam" id="PF01709">
    <property type="entry name" value="Transcrip_reg"/>
    <property type="match status" value="1"/>
</dbReference>
<dbReference type="Gene3D" id="1.10.10.200">
    <property type="match status" value="1"/>
</dbReference>
<dbReference type="Pfam" id="PF20772">
    <property type="entry name" value="TACO1_YebC_N"/>
    <property type="match status" value="1"/>
</dbReference>
<sequence>MFVEWWVLWFVWILAGEVKNMAGHSKWKNIQHRKGRQDALRGKIFAKVSREITVAARNGSDPELNQRLRLAIAKARANNMPNDNIERAIKKGSGEEGGGDYETIMYEGYGPGGVAVMVEALTDNRNRTAADVRHIFSKRGGNLGEAGCVSWMFSRQGLLVIEKEQTNATDDNLLLLALEAGAEDVEVTADTFQITTAPESFEEVKETLESKGEVFTTAEVTMLPENTVELTGDLIDNMLALIDALEDNDDVQNVYANFEADDADWENY</sequence>
<dbReference type="GO" id="GO:0003677">
    <property type="term" value="F:DNA binding"/>
    <property type="evidence" value="ECO:0007669"/>
    <property type="project" value="UniProtKB-UniRule"/>
</dbReference>
<evidence type="ECO:0000313" key="10">
    <source>
        <dbReference type="Proteomes" id="UP000198534"/>
    </source>
</evidence>
<dbReference type="EMBL" id="FNNQ01000002">
    <property type="protein sequence ID" value="SDW28388.1"/>
    <property type="molecule type" value="Genomic_DNA"/>
</dbReference>
<dbReference type="InterPro" id="IPR049083">
    <property type="entry name" value="TACO1_YebC_N"/>
</dbReference>
<dbReference type="HAMAP" id="MF_00693">
    <property type="entry name" value="Transcrip_reg_TACO1"/>
    <property type="match status" value="1"/>
</dbReference>
<evidence type="ECO:0000256" key="4">
    <source>
        <dbReference type="ARBA" id="ARBA00023125"/>
    </source>
</evidence>
<dbReference type="NCBIfam" id="TIGR01033">
    <property type="entry name" value="YebC/PmpR family DNA-binding transcriptional regulator"/>
    <property type="match status" value="1"/>
</dbReference>
<evidence type="ECO:0000256" key="3">
    <source>
        <dbReference type="ARBA" id="ARBA00023015"/>
    </source>
</evidence>
<dbReference type="NCBIfam" id="NF001030">
    <property type="entry name" value="PRK00110.1"/>
    <property type="match status" value="1"/>
</dbReference>
<keyword evidence="10" id="KW-1185">Reference proteome</keyword>
<keyword evidence="3 6" id="KW-0805">Transcription regulation</keyword>
<dbReference type="FunFam" id="1.10.10.200:FF:000002">
    <property type="entry name" value="Probable transcriptional regulatory protein CLM62_37755"/>
    <property type="match status" value="1"/>
</dbReference>
<dbReference type="InterPro" id="IPR029072">
    <property type="entry name" value="YebC-like"/>
</dbReference>
<keyword evidence="4 6" id="KW-0238">DNA-binding</keyword>
<comment type="subcellular location">
    <subcellularLocation>
        <location evidence="6">Cytoplasm</location>
    </subcellularLocation>
</comment>
<keyword evidence="5 6" id="KW-0804">Transcription</keyword>
<reference evidence="9 10" key="1">
    <citation type="submission" date="2016-10" db="EMBL/GenBank/DDBJ databases">
        <authorList>
            <person name="de Groot N.N."/>
        </authorList>
    </citation>
    <scope>NUCLEOTIDE SEQUENCE [LARGE SCALE GENOMIC DNA]</scope>
    <source>
        <strain evidence="9 10">DSM 45610</strain>
    </source>
</reference>
<dbReference type="PANTHER" id="PTHR12532">
    <property type="entry name" value="TRANSLATIONAL ACTIVATOR OF CYTOCHROME C OXIDASE 1"/>
    <property type="match status" value="1"/>
</dbReference>
<dbReference type="InterPro" id="IPR002876">
    <property type="entry name" value="Transcrip_reg_TACO1-like"/>
</dbReference>
<gene>
    <name evidence="9" type="ORF">SAMN05444487_102148</name>
</gene>
<proteinExistence type="inferred from homology"/>
<dbReference type="InterPro" id="IPR017856">
    <property type="entry name" value="Integrase-like_N"/>
</dbReference>
<dbReference type="NCBIfam" id="NF009044">
    <property type="entry name" value="PRK12378.1"/>
    <property type="match status" value="1"/>
</dbReference>
<dbReference type="PANTHER" id="PTHR12532:SF6">
    <property type="entry name" value="TRANSCRIPTIONAL REGULATORY PROTEIN YEBC-RELATED"/>
    <property type="match status" value="1"/>
</dbReference>
<dbReference type="SUPFAM" id="SSF75625">
    <property type="entry name" value="YebC-like"/>
    <property type="match status" value="1"/>
</dbReference>
<evidence type="ECO:0000256" key="1">
    <source>
        <dbReference type="ARBA" id="ARBA00008724"/>
    </source>
</evidence>
<evidence type="ECO:0000259" key="7">
    <source>
        <dbReference type="Pfam" id="PF01709"/>
    </source>
</evidence>
<dbReference type="AlphaFoldDB" id="A0A1H2SA98"/>
<evidence type="ECO:0000256" key="6">
    <source>
        <dbReference type="HAMAP-Rule" id="MF_00693"/>
    </source>
</evidence>